<dbReference type="InterPro" id="IPR003663">
    <property type="entry name" value="Sugar/inositol_transpt"/>
</dbReference>
<comment type="caution">
    <text evidence="10">The sequence shown here is derived from an EMBL/GenBank/DDBJ whole genome shotgun (WGS) entry which is preliminary data.</text>
</comment>
<evidence type="ECO:0000256" key="3">
    <source>
        <dbReference type="ARBA" id="ARBA00022448"/>
    </source>
</evidence>
<name>A0ABW5X872_9FLAO</name>
<keyword evidence="6 8" id="KW-0472">Membrane</keyword>
<dbReference type="PROSITE" id="PS50850">
    <property type="entry name" value="MFS"/>
    <property type="match status" value="1"/>
</dbReference>
<feature type="transmembrane region" description="Helical" evidence="8">
    <location>
        <begin position="56"/>
        <end position="76"/>
    </location>
</feature>
<dbReference type="EMBL" id="JBHUOJ010000026">
    <property type="protein sequence ID" value="MFD2833861.1"/>
    <property type="molecule type" value="Genomic_DNA"/>
</dbReference>
<feature type="transmembrane region" description="Helical" evidence="8">
    <location>
        <begin position="120"/>
        <end position="145"/>
    </location>
</feature>
<evidence type="ECO:0000256" key="2">
    <source>
        <dbReference type="ARBA" id="ARBA00010992"/>
    </source>
</evidence>
<evidence type="ECO:0000256" key="6">
    <source>
        <dbReference type="ARBA" id="ARBA00023136"/>
    </source>
</evidence>
<evidence type="ECO:0000256" key="4">
    <source>
        <dbReference type="ARBA" id="ARBA00022692"/>
    </source>
</evidence>
<keyword evidence="3 7" id="KW-0813">Transport</keyword>
<evidence type="ECO:0000256" key="8">
    <source>
        <dbReference type="SAM" id="Phobius"/>
    </source>
</evidence>
<dbReference type="Gene3D" id="1.20.1250.20">
    <property type="entry name" value="MFS general substrate transporter like domains"/>
    <property type="match status" value="2"/>
</dbReference>
<feature type="transmembrane region" description="Helical" evidence="8">
    <location>
        <begin position="437"/>
        <end position="454"/>
    </location>
</feature>
<evidence type="ECO:0000256" key="5">
    <source>
        <dbReference type="ARBA" id="ARBA00022989"/>
    </source>
</evidence>
<feature type="transmembrane region" description="Helical" evidence="8">
    <location>
        <begin position="305"/>
        <end position="327"/>
    </location>
</feature>
<proteinExistence type="inferred from homology"/>
<gene>
    <name evidence="10" type="primary">xylE</name>
    <name evidence="10" type="ORF">ACFSYS_11220</name>
</gene>
<evidence type="ECO:0000256" key="7">
    <source>
        <dbReference type="RuleBase" id="RU003346"/>
    </source>
</evidence>
<dbReference type="NCBIfam" id="TIGR00879">
    <property type="entry name" value="SP"/>
    <property type="match status" value="1"/>
</dbReference>
<feature type="transmembrane region" description="Helical" evidence="8">
    <location>
        <begin position="334"/>
        <end position="355"/>
    </location>
</feature>
<keyword evidence="11" id="KW-1185">Reference proteome</keyword>
<dbReference type="PROSITE" id="PS00216">
    <property type="entry name" value="SUGAR_TRANSPORT_1"/>
    <property type="match status" value="1"/>
</dbReference>
<dbReference type="InterPro" id="IPR005828">
    <property type="entry name" value="MFS_sugar_transport-like"/>
</dbReference>
<keyword evidence="5 8" id="KW-1133">Transmembrane helix</keyword>
<dbReference type="SUPFAM" id="SSF103473">
    <property type="entry name" value="MFS general substrate transporter"/>
    <property type="match status" value="1"/>
</dbReference>
<sequence length="482" mass="52797">MSTSTSNAYLLKLTLVATLGGLLFGYDTAVISGTVSSLESFFVLPFGLGEMDANSRLGFVVSSALIGCIIGGISGGVISKSMGRRNGLLLAAFLFLLSALGSAMPEMFFEAIGEGDHTYIYIFIGYRIIGGIGVGLASMLSPLYISEIAPAKIRGKLVSLNQFAIIFGMLIVYFVNYYIASQGDDTWLNTVGWRWMFASEIIPASLFLILLLLVPDTPRSLVLKDKPKKALDVLIKVNGVEEANKILKEIRSTVVHHSGKLFSYGTTVIVIGILLSIFQQFVGINVVLYYAPEIFKNMGTETDTALLQTIIVGAVNLLFTVLAILTVDKFGRKPLMSIGALGMALSMFALGTVFFSQTLGLIALICMLVYVASFAMSWGPVTWVLLSEIFPNKIRGKAMAVAVAAQWISNYLVSWSFPLMDKNSYLIEKFNHGFAYWLYGFMAILAMLLVWKFVPETKGKSLEEMDNLWARKDAPYLESDKV</sequence>
<reference evidence="11" key="1">
    <citation type="journal article" date="2019" name="Int. J. Syst. Evol. Microbiol.">
        <title>The Global Catalogue of Microorganisms (GCM) 10K type strain sequencing project: providing services to taxonomists for standard genome sequencing and annotation.</title>
        <authorList>
            <consortium name="The Broad Institute Genomics Platform"/>
            <consortium name="The Broad Institute Genome Sequencing Center for Infectious Disease"/>
            <person name="Wu L."/>
            <person name="Ma J."/>
        </authorList>
    </citation>
    <scope>NUCLEOTIDE SEQUENCE [LARGE SCALE GENOMIC DNA]</scope>
    <source>
        <strain evidence="11">KCTC 52925</strain>
    </source>
</reference>
<feature type="transmembrane region" description="Helical" evidence="8">
    <location>
        <begin position="157"/>
        <end position="180"/>
    </location>
</feature>
<feature type="transmembrane region" description="Helical" evidence="8">
    <location>
        <begin position="261"/>
        <end position="290"/>
    </location>
</feature>
<dbReference type="Proteomes" id="UP001597438">
    <property type="component" value="Unassembled WGS sequence"/>
</dbReference>
<evidence type="ECO:0000259" key="9">
    <source>
        <dbReference type="PROSITE" id="PS50850"/>
    </source>
</evidence>
<feature type="transmembrane region" description="Helical" evidence="8">
    <location>
        <begin position="398"/>
        <end position="417"/>
    </location>
</feature>
<comment type="similarity">
    <text evidence="2 7">Belongs to the major facilitator superfamily. Sugar transporter (TC 2.A.1.1) family.</text>
</comment>
<keyword evidence="4 8" id="KW-0812">Transmembrane</keyword>
<dbReference type="PANTHER" id="PTHR48023:SF4">
    <property type="entry name" value="D-XYLOSE-PROTON SYMPORTER-LIKE 2"/>
    <property type="match status" value="1"/>
</dbReference>
<evidence type="ECO:0000313" key="10">
    <source>
        <dbReference type="EMBL" id="MFD2833861.1"/>
    </source>
</evidence>
<feature type="transmembrane region" description="Helical" evidence="8">
    <location>
        <begin position="361"/>
        <end position="386"/>
    </location>
</feature>
<feature type="transmembrane region" description="Helical" evidence="8">
    <location>
        <begin position="192"/>
        <end position="214"/>
    </location>
</feature>
<dbReference type="RefSeq" id="WP_251739279.1">
    <property type="nucleotide sequence ID" value="NZ_JBHUOJ010000026.1"/>
</dbReference>
<dbReference type="InterPro" id="IPR005829">
    <property type="entry name" value="Sugar_transporter_CS"/>
</dbReference>
<dbReference type="InterPro" id="IPR020846">
    <property type="entry name" value="MFS_dom"/>
</dbReference>
<comment type="subcellular location">
    <subcellularLocation>
        <location evidence="1">Membrane</location>
        <topology evidence="1">Multi-pass membrane protein</topology>
    </subcellularLocation>
</comment>
<organism evidence="10 11">
    <name type="scientific">Christiangramia antarctica</name>
    <dbReference type="NCBI Taxonomy" id="2058158"/>
    <lineage>
        <taxon>Bacteria</taxon>
        <taxon>Pseudomonadati</taxon>
        <taxon>Bacteroidota</taxon>
        <taxon>Flavobacteriia</taxon>
        <taxon>Flavobacteriales</taxon>
        <taxon>Flavobacteriaceae</taxon>
        <taxon>Christiangramia</taxon>
    </lineage>
</organism>
<protein>
    <submittedName>
        <fullName evidence="10">D-xylose transporter XylE</fullName>
    </submittedName>
</protein>
<dbReference type="InterPro" id="IPR036259">
    <property type="entry name" value="MFS_trans_sf"/>
</dbReference>
<dbReference type="InterPro" id="IPR050820">
    <property type="entry name" value="MFS_Sugar_Transporter"/>
</dbReference>
<evidence type="ECO:0000313" key="11">
    <source>
        <dbReference type="Proteomes" id="UP001597438"/>
    </source>
</evidence>
<dbReference type="PROSITE" id="PS00217">
    <property type="entry name" value="SUGAR_TRANSPORT_2"/>
    <property type="match status" value="1"/>
</dbReference>
<dbReference type="PRINTS" id="PR00171">
    <property type="entry name" value="SUGRTRNSPORT"/>
</dbReference>
<feature type="transmembrane region" description="Helical" evidence="8">
    <location>
        <begin position="88"/>
        <end position="108"/>
    </location>
</feature>
<evidence type="ECO:0000256" key="1">
    <source>
        <dbReference type="ARBA" id="ARBA00004141"/>
    </source>
</evidence>
<feature type="domain" description="Major facilitator superfamily (MFS) profile" evidence="9">
    <location>
        <begin position="13"/>
        <end position="458"/>
    </location>
</feature>
<dbReference type="PANTHER" id="PTHR48023">
    <property type="entry name" value="D-XYLOSE-PROTON SYMPORTER-LIKE 2"/>
    <property type="match status" value="1"/>
</dbReference>
<dbReference type="NCBIfam" id="NF007484">
    <property type="entry name" value="PRK10077.1"/>
    <property type="match status" value="1"/>
</dbReference>
<dbReference type="Pfam" id="PF00083">
    <property type="entry name" value="Sugar_tr"/>
    <property type="match status" value="1"/>
</dbReference>
<accession>A0ABW5X872</accession>